<reference evidence="2" key="2">
    <citation type="submission" date="2025-08" db="UniProtKB">
        <authorList>
            <consortium name="Ensembl"/>
        </authorList>
    </citation>
    <scope>IDENTIFICATION</scope>
</reference>
<dbReference type="PANTHER" id="PTHR21580">
    <property type="entry name" value="SHIPPO-1-RELATED"/>
    <property type="match status" value="1"/>
</dbReference>
<evidence type="ECO:0000256" key="1">
    <source>
        <dbReference type="SAM" id="MobiDB-lite"/>
    </source>
</evidence>
<proteinExistence type="predicted"/>
<protein>
    <submittedName>
        <fullName evidence="2">Ciliary microtubule associated protein 1B</fullName>
    </submittedName>
</protein>
<dbReference type="Proteomes" id="UP000265120">
    <property type="component" value="Chromosome 6"/>
</dbReference>
<dbReference type="AlphaFoldDB" id="A0A3P8V5Y8"/>
<organism evidence="2 3">
    <name type="scientific">Cynoglossus semilaevis</name>
    <name type="common">Tongue sole</name>
    <dbReference type="NCBI Taxonomy" id="244447"/>
    <lineage>
        <taxon>Eukaryota</taxon>
        <taxon>Metazoa</taxon>
        <taxon>Chordata</taxon>
        <taxon>Craniata</taxon>
        <taxon>Vertebrata</taxon>
        <taxon>Euteleostomi</taxon>
        <taxon>Actinopterygii</taxon>
        <taxon>Neopterygii</taxon>
        <taxon>Teleostei</taxon>
        <taxon>Neoteleostei</taxon>
        <taxon>Acanthomorphata</taxon>
        <taxon>Carangaria</taxon>
        <taxon>Pleuronectiformes</taxon>
        <taxon>Pleuronectoidei</taxon>
        <taxon>Cynoglossidae</taxon>
        <taxon>Cynoglossinae</taxon>
        <taxon>Cynoglossus</taxon>
    </lineage>
</organism>
<name>A0A3P8V5Y8_CYNSE</name>
<sequence length="247" mass="26763">MPTSDSWVGTWRPHKPRGPISAQFLSPGPKYALPGLTGAWKHDLTKYKAPEYSFGIRHEQSSSDCSPGPKYLIPSNVTRLGTDGSPTFVCSSRTSGSRLYQTPGPGKQLHSEHNSLCDTKKKQPLPLTHLSGPAAYALPPVLGPKTAPSFSLAGFTKHGGFLEDLKMTPSPAAYKVVDPDVYKHKLPQYSIVGRNFTPDSAIKTPGPGSHYPERVTATRAKTPSFSFGIRHSLYNTGVDLESVCTDQ</sequence>
<dbReference type="STRING" id="244447.ENSCSEP00000008571"/>
<evidence type="ECO:0000313" key="3">
    <source>
        <dbReference type="Proteomes" id="UP000265120"/>
    </source>
</evidence>
<reference evidence="2 3" key="1">
    <citation type="journal article" date="2014" name="Nat. Genet.">
        <title>Whole-genome sequence of a flatfish provides insights into ZW sex chromosome evolution and adaptation to a benthic lifestyle.</title>
        <authorList>
            <person name="Chen S."/>
            <person name="Zhang G."/>
            <person name="Shao C."/>
            <person name="Huang Q."/>
            <person name="Liu G."/>
            <person name="Zhang P."/>
            <person name="Song W."/>
            <person name="An N."/>
            <person name="Chalopin D."/>
            <person name="Volff J.N."/>
            <person name="Hong Y."/>
            <person name="Li Q."/>
            <person name="Sha Z."/>
            <person name="Zhou H."/>
            <person name="Xie M."/>
            <person name="Yu Q."/>
            <person name="Liu Y."/>
            <person name="Xiang H."/>
            <person name="Wang N."/>
            <person name="Wu K."/>
            <person name="Yang C."/>
            <person name="Zhou Q."/>
            <person name="Liao X."/>
            <person name="Yang L."/>
            <person name="Hu Q."/>
            <person name="Zhang J."/>
            <person name="Meng L."/>
            <person name="Jin L."/>
            <person name="Tian Y."/>
            <person name="Lian J."/>
            <person name="Yang J."/>
            <person name="Miao G."/>
            <person name="Liu S."/>
            <person name="Liang Z."/>
            <person name="Yan F."/>
            <person name="Li Y."/>
            <person name="Sun B."/>
            <person name="Zhang H."/>
            <person name="Zhang J."/>
            <person name="Zhu Y."/>
            <person name="Du M."/>
            <person name="Zhao Y."/>
            <person name="Schartl M."/>
            <person name="Tang Q."/>
            <person name="Wang J."/>
        </authorList>
    </citation>
    <scope>NUCLEOTIDE SEQUENCE</scope>
</reference>
<feature type="region of interest" description="Disordered" evidence="1">
    <location>
        <begin position="1"/>
        <end position="23"/>
    </location>
</feature>
<dbReference type="InterPro" id="IPR051291">
    <property type="entry name" value="CIMAP"/>
</dbReference>
<dbReference type="InterPro" id="IPR010736">
    <property type="entry name" value="SHIPPO-rpt"/>
</dbReference>
<accession>A0A3P8V5Y8</accession>
<reference evidence="2" key="3">
    <citation type="submission" date="2025-09" db="UniProtKB">
        <authorList>
            <consortium name="Ensembl"/>
        </authorList>
    </citation>
    <scope>IDENTIFICATION</scope>
</reference>
<dbReference type="GeneTree" id="ENSGT00940000161995"/>
<dbReference type="FunCoup" id="A0A3P8V5Y8">
    <property type="interactions" value="357"/>
</dbReference>
<dbReference type="InParanoid" id="A0A3P8V5Y8"/>
<dbReference type="Pfam" id="PF07004">
    <property type="entry name" value="SHIPPO-rpt"/>
    <property type="match status" value="4"/>
</dbReference>
<evidence type="ECO:0000313" key="2">
    <source>
        <dbReference type="Ensembl" id="ENSCSEP00000008571.1"/>
    </source>
</evidence>
<dbReference type="GO" id="GO:0005856">
    <property type="term" value="C:cytoskeleton"/>
    <property type="evidence" value="ECO:0007669"/>
    <property type="project" value="TreeGrafter"/>
</dbReference>
<dbReference type="PANTHER" id="PTHR21580:SF28">
    <property type="entry name" value="BOREALIN N-TERMINAL DOMAIN-CONTAINING PROTEIN-RELATED"/>
    <property type="match status" value="1"/>
</dbReference>
<dbReference type="Ensembl" id="ENSCSET00000008661.1">
    <property type="protein sequence ID" value="ENSCSEP00000008571.1"/>
    <property type="gene ID" value="ENSCSEG00000005454.1"/>
</dbReference>
<keyword evidence="3" id="KW-1185">Reference proteome</keyword>
<feature type="region of interest" description="Disordered" evidence="1">
    <location>
        <begin position="93"/>
        <end position="112"/>
    </location>
</feature>